<gene>
    <name evidence="1" type="ORF">ACFQ1O_04785</name>
</gene>
<proteinExistence type="predicted"/>
<dbReference type="EMBL" id="JBHTJM010000005">
    <property type="protein sequence ID" value="MFD0963315.1"/>
    <property type="molecule type" value="Genomic_DNA"/>
</dbReference>
<reference evidence="2" key="1">
    <citation type="journal article" date="2019" name="Int. J. Syst. Evol. Microbiol.">
        <title>The Global Catalogue of Microorganisms (GCM) 10K type strain sequencing project: providing services to taxonomists for standard genome sequencing and annotation.</title>
        <authorList>
            <consortium name="The Broad Institute Genomics Platform"/>
            <consortium name="The Broad Institute Genome Sequencing Center for Infectious Disease"/>
            <person name="Wu L."/>
            <person name="Ma J."/>
        </authorList>
    </citation>
    <scope>NUCLEOTIDE SEQUENCE [LARGE SCALE GENOMIC DNA]</scope>
    <source>
        <strain evidence="2">CCUG 62114</strain>
    </source>
</reference>
<sequence length="341" mass="38053">MLFIFSGLVLNSCQEEIDITEGTDPNGVENTNNLNSETTNFYRRVSMHDGSFDDNIDQNSCSSVILPVSLTANGNPLVISNTSDYALVDAIFNQSDTDEDIIVFDFPIQVMNHDYTTQTIANQQELNNLIGFCNQLIIDNENPITCIDFIYNIGFSVFNSNLNQSTIKNIASDFDLFNFIKNLSIDEVYAAQYPIEVSVLGNSTNTFITSDNELEASILGCISDLQSQDPNLNLNAILTNATWQISNITQNGADITAGYSSYQFNFVNDFTMTATNTLPPFEVVNGNWQSNYLNNVTSLNINLTNNAILNLLNREWTVTAFTSNQVNLKWNNEIYLTLNSI</sequence>
<organism evidence="1 2">
    <name type="scientific">Pseudofulvibacter geojedonensis</name>
    <dbReference type="NCBI Taxonomy" id="1123758"/>
    <lineage>
        <taxon>Bacteria</taxon>
        <taxon>Pseudomonadati</taxon>
        <taxon>Bacteroidota</taxon>
        <taxon>Flavobacteriia</taxon>
        <taxon>Flavobacteriales</taxon>
        <taxon>Flavobacteriaceae</taxon>
        <taxon>Pseudofulvibacter</taxon>
    </lineage>
</organism>
<protein>
    <recommendedName>
        <fullName evidence="3">Lipoprotein</fullName>
    </recommendedName>
</protein>
<dbReference type="Proteomes" id="UP001596997">
    <property type="component" value="Unassembled WGS sequence"/>
</dbReference>
<name>A0ABW3I0I9_9FLAO</name>
<evidence type="ECO:0000313" key="2">
    <source>
        <dbReference type="Proteomes" id="UP001596997"/>
    </source>
</evidence>
<accession>A0ABW3I0I9</accession>
<comment type="caution">
    <text evidence="1">The sequence shown here is derived from an EMBL/GenBank/DDBJ whole genome shotgun (WGS) entry which is preliminary data.</text>
</comment>
<keyword evidence="2" id="KW-1185">Reference proteome</keyword>
<evidence type="ECO:0000313" key="1">
    <source>
        <dbReference type="EMBL" id="MFD0963315.1"/>
    </source>
</evidence>
<evidence type="ECO:0008006" key="3">
    <source>
        <dbReference type="Google" id="ProtNLM"/>
    </source>
</evidence>